<keyword evidence="2" id="KW-1133">Transmembrane helix</keyword>
<dbReference type="AlphaFoldDB" id="A0A8T1TEA0"/>
<evidence type="ECO:0000313" key="3">
    <source>
        <dbReference type="EMBL" id="KAG6939250.1"/>
    </source>
</evidence>
<feature type="compositionally biased region" description="Polar residues" evidence="1">
    <location>
        <begin position="218"/>
        <end position="231"/>
    </location>
</feature>
<keyword evidence="2" id="KW-0812">Transmembrane</keyword>
<feature type="transmembrane region" description="Helical" evidence="2">
    <location>
        <begin position="91"/>
        <end position="116"/>
    </location>
</feature>
<keyword evidence="2" id="KW-0472">Membrane</keyword>
<gene>
    <name evidence="3" type="ORF">G0U57_002484</name>
</gene>
<keyword evidence="4" id="KW-1185">Reference proteome</keyword>
<evidence type="ECO:0000256" key="1">
    <source>
        <dbReference type="SAM" id="MobiDB-lite"/>
    </source>
</evidence>
<comment type="caution">
    <text evidence="3">The sequence shown here is derived from an EMBL/GenBank/DDBJ whole genome shotgun (WGS) entry which is preliminary data.</text>
</comment>
<evidence type="ECO:0000313" key="4">
    <source>
        <dbReference type="Proteomes" id="UP000765507"/>
    </source>
</evidence>
<dbReference type="EMBL" id="JAHGAV010000012">
    <property type="protein sequence ID" value="KAG6939250.1"/>
    <property type="molecule type" value="Genomic_DNA"/>
</dbReference>
<feature type="transmembrane region" description="Helical" evidence="2">
    <location>
        <begin position="128"/>
        <end position="150"/>
    </location>
</feature>
<protein>
    <submittedName>
        <fullName evidence="3">Uncharacterized protein</fullName>
    </submittedName>
</protein>
<reference evidence="3 4" key="1">
    <citation type="journal article" date="2020" name="G3 (Bethesda)">
        <title>Draft Genome of the Common Snapping Turtle, Chelydra serpentina, a Model for Phenotypic Plasticity in Reptiles.</title>
        <authorList>
            <person name="Das D."/>
            <person name="Singh S.K."/>
            <person name="Bierstedt J."/>
            <person name="Erickson A."/>
            <person name="Galli G.L.J."/>
            <person name="Crossley D.A. 2nd"/>
            <person name="Rhen T."/>
        </authorList>
    </citation>
    <scope>NUCLEOTIDE SEQUENCE [LARGE SCALE GENOMIC DNA]</scope>
    <source>
        <strain evidence="3">KW</strain>
    </source>
</reference>
<evidence type="ECO:0000256" key="2">
    <source>
        <dbReference type="SAM" id="Phobius"/>
    </source>
</evidence>
<name>A0A8T1TEA0_CHESE</name>
<dbReference type="Proteomes" id="UP000765507">
    <property type="component" value="Unassembled WGS sequence"/>
</dbReference>
<proteinExistence type="predicted"/>
<organism evidence="3 4">
    <name type="scientific">Chelydra serpentina</name>
    <name type="common">Snapping turtle</name>
    <name type="synonym">Testudo serpentina</name>
    <dbReference type="NCBI Taxonomy" id="8475"/>
    <lineage>
        <taxon>Eukaryota</taxon>
        <taxon>Metazoa</taxon>
        <taxon>Chordata</taxon>
        <taxon>Craniata</taxon>
        <taxon>Vertebrata</taxon>
        <taxon>Euteleostomi</taxon>
        <taxon>Archelosauria</taxon>
        <taxon>Testudinata</taxon>
        <taxon>Testudines</taxon>
        <taxon>Cryptodira</taxon>
        <taxon>Durocryptodira</taxon>
        <taxon>Americhelydia</taxon>
        <taxon>Chelydroidea</taxon>
        <taxon>Chelydridae</taxon>
        <taxon>Chelydra</taxon>
    </lineage>
</organism>
<accession>A0A8T1TEA0</accession>
<feature type="region of interest" description="Disordered" evidence="1">
    <location>
        <begin position="218"/>
        <end position="242"/>
    </location>
</feature>
<feature type="transmembrane region" description="Helical" evidence="2">
    <location>
        <begin position="170"/>
        <end position="189"/>
    </location>
</feature>
<sequence length="366" mass="38443">MEAEEAAHCKPVSEDRRRLIPGAGRRRQGSLAAAVAQCLALGLMCTAGAYPSWVLVTSGDEKNQSVLGAVWAVHPRDPAPDSPLLGRAGGVLMVSIAVCCVLAILSGYGALVLDFLGLRRGGVAAPLLHGLATLLAAGAAALCSCLFELVRSRLRTEKELQHRGFSSTPGQSFFLAILACALAATATGLSCSASARVGPAAGLSPPGMARRRKRLSFLQQEGDGSSDTESSLPPWEGETGPRKERVVALVQGEAEPGMVGSLRFIHEAIAPRLAGSLPFIQREIEPSLAGSLPFIQGEIEPRLAESLPFIRGETESHTEAGLPFIQAETEPQIEENFPFIQGNAESQVAGSLPVIQGETSRHTTSD</sequence>
<dbReference type="OrthoDB" id="9939165at2759"/>